<dbReference type="PROSITE" id="PS50929">
    <property type="entry name" value="ABC_TM1F"/>
    <property type="match status" value="1"/>
</dbReference>
<proteinExistence type="predicted"/>
<dbReference type="EMBL" id="WNZZ01000004">
    <property type="protein sequence ID" value="MUG22268.1"/>
    <property type="molecule type" value="Genomic_DNA"/>
</dbReference>
<dbReference type="Pfam" id="PF00005">
    <property type="entry name" value="ABC_tran"/>
    <property type="match status" value="1"/>
</dbReference>
<dbReference type="PATRIC" id="fig|44252.3.peg.6019"/>
<keyword evidence="4 9" id="KW-0812">Transmembrane</keyword>
<dbReference type="GO" id="GO:0005524">
    <property type="term" value="F:ATP binding"/>
    <property type="evidence" value="ECO:0007669"/>
    <property type="project" value="UniProtKB-KW"/>
</dbReference>
<feature type="transmembrane region" description="Helical" evidence="9">
    <location>
        <begin position="69"/>
        <end position="89"/>
    </location>
</feature>
<dbReference type="Proteomes" id="UP000029278">
    <property type="component" value="Unassembled WGS sequence"/>
</dbReference>
<name>A0A090YN19_PAEMA</name>
<feature type="domain" description="ABC transporter" evidence="10">
    <location>
        <begin position="345"/>
        <end position="581"/>
    </location>
</feature>
<keyword evidence="8 9" id="KW-0472">Membrane</keyword>
<dbReference type="GO" id="GO:0005886">
    <property type="term" value="C:plasma membrane"/>
    <property type="evidence" value="ECO:0007669"/>
    <property type="project" value="UniProtKB-SubCell"/>
</dbReference>
<gene>
    <name evidence="12" type="ORF">DJ90_4833</name>
    <name evidence="13" type="ORF">GNQ08_07525</name>
</gene>
<comment type="caution">
    <text evidence="12">The sequence shown here is derived from an EMBL/GenBank/DDBJ whole genome shotgun (WGS) entry which is preliminary data.</text>
</comment>
<dbReference type="AlphaFoldDB" id="A0A090YN19"/>
<reference evidence="12 14" key="1">
    <citation type="submission" date="2014-04" db="EMBL/GenBank/DDBJ databases">
        <authorList>
            <person name="Bishop-Lilly K.A."/>
            <person name="Broomall S.M."/>
            <person name="Chain P.S."/>
            <person name="Chertkov O."/>
            <person name="Coyne S.R."/>
            <person name="Daligault H.E."/>
            <person name="Davenport K.W."/>
            <person name="Erkkila T."/>
            <person name="Frey K.G."/>
            <person name="Gibbons H.S."/>
            <person name="Gu W."/>
            <person name="Jaissle J."/>
            <person name="Johnson S.L."/>
            <person name="Koroleva G.I."/>
            <person name="Ladner J.T."/>
            <person name="Lo C.-C."/>
            <person name="Minogue T.D."/>
            <person name="Munk C."/>
            <person name="Palacios G.F."/>
            <person name="Redden C.L."/>
            <person name="Rosenzweig C.N."/>
            <person name="Scholz M.B."/>
            <person name="Teshima H."/>
            <person name="Xu Y."/>
        </authorList>
    </citation>
    <scope>NUCLEOTIDE SEQUENCE [LARGE SCALE GENOMIC DNA]</scope>
    <source>
        <strain evidence="12 14">8244</strain>
    </source>
</reference>
<dbReference type="RefSeq" id="WP_036627047.1">
    <property type="nucleotide sequence ID" value="NZ_BGMM01000031.1"/>
</dbReference>
<feature type="transmembrane region" description="Helical" evidence="9">
    <location>
        <begin position="158"/>
        <end position="186"/>
    </location>
</feature>
<dbReference type="SUPFAM" id="SSF52540">
    <property type="entry name" value="P-loop containing nucleoside triphosphate hydrolases"/>
    <property type="match status" value="1"/>
</dbReference>
<sequence length="591" mass="67466">MKVRLILGRGGCLESLRIILQSHDYIKGYMKWILAILFIVMVNVVLNIVQPILWGSMLESVIKLEINQFVWLIFWLMALYIVEAIGLYIQSYLSTSVNENLTYAMKERFFLKIANYQMRRINKMGIGDVLSHLEGDVQAIIDVYTNQLLNVVIGVFKALIIGTIAFAISWPLAIVIVIMVPLNYIIMNKFGELLKGIQIKLRGNMDNYYSSTQEYLIGIKSVKSLGAKTFISEKFKELIRNNKFVGIRIGKLAAASTGLSGFVNFFTQLLVFSLGMYLLVNGRLTFPLFVAFSSYSVILSGALLEITQINPKLQQAVVSIQRINKVLHDMEEHQEHWGKRDVENIQGNVTIRDVSFGFEEELLHQIQMKFCANHKYAIVGSSGSGKSTLFNLLLKIYEVDSGHIYIDDININDIREDSFRNIISVVEQEPTMFHMSIRENIIMERKNTTFDEIRNAALKANIDEEILNMPEGYDTIINGRGDNLSVGQKQRIALARILLKNPRIILFDEVTSALDNISQELVNETINNLRKDHTIIVISHKISNIIDSDEIYVMNNGRIIGNGTHSQLLTRCEHYRDLFEKEMRVAMESYL</sequence>
<dbReference type="GO" id="GO:0016887">
    <property type="term" value="F:ATP hydrolysis activity"/>
    <property type="evidence" value="ECO:0007669"/>
    <property type="project" value="InterPro"/>
</dbReference>
<dbReference type="PROSITE" id="PS50893">
    <property type="entry name" value="ABC_TRANSPORTER_2"/>
    <property type="match status" value="1"/>
</dbReference>
<dbReference type="InterPro" id="IPR003593">
    <property type="entry name" value="AAA+_ATPase"/>
</dbReference>
<dbReference type="PANTHER" id="PTHR43394">
    <property type="entry name" value="ATP-DEPENDENT PERMEASE MDL1, MITOCHONDRIAL"/>
    <property type="match status" value="1"/>
</dbReference>
<evidence type="ECO:0000256" key="4">
    <source>
        <dbReference type="ARBA" id="ARBA00022692"/>
    </source>
</evidence>
<dbReference type="SMART" id="SM00382">
    <property type="entry name" value="AAA"/>
    <property type="match status" value="1"/>
</dbReference>
<keyword evidence="2" id="KW-0813">Transport</keyword>
<dbReference type="InterPro" id="IPR003439">
    <property type="entry name" value="ABC_transporter-like_ATP-bd"/>
</dbReference>
<dbReference type="HOGENOM" id="CLU_000604_84_3_9"/>
<keyword evidence="6 13" id="KW-0067">ATP-binding</keyword>
<dbReference type="STRING" id="44252.DJ90_4833"/>
<dbReference type="SUPFAM" id="SSF90123">
    <property type="entry name" value="ABC transporter transmembrane region"/>
    <property type="match status" value="1"/>
</dbReference>
<dbReference type="Pfam" id="PF00664">
    <property type="entry name" value="ABC_membrane"/>
    <property type="match status" value="1"/>
</dbReference>
<comment type="subcellular location">
    <subcellularLocation>
        <location evidence="1">Cell membrane</location>
        <topology evidence="1">Multi-pass membrane protein</topology>
    </subcellularLocation>
</comment>
<protein>
    <submittedName>
        <fullName evidence="12">ABC transporter family protein</fullName>
    </submittedName>
    <submittedName>
        <fullName evidence="13">ATP-binding cassette domain-containing protein</fullName>
    </submittedName>
</protein>
<evidence type="ECO:0000256" key="2">
    <source>
        <dbReference type="ARBA" id="ARBA00022448"/>
    </source>
</evidence>
<evidence type="ECO:0000259" key="11">
    <source>
        <dbReference type="PROSITE" id="PS50929"/>
    </source>
</evidence>
<organism evidence="12 14">
    <name type="scientific">Paenibacillus macerans</name>
    <name type="common">Bacillus macerans</name>
    <dbReference type="NCBI Taxonomy" id="44252"/>
    <lineage>
        <taxon>Bacteria</taxon>
        <taxon>Bacillati</taxon>
        <taxon>Bacillota</taxon>
        <taxon>Bacilli</taxon>
        <taxon>Bacillales</taxon>
        <taxon>Paenibacillaceae</taxon>
        <taxon>Paenibacillus</taxon>
    </lineage>
</organism>
<accession>A0A090YN19</accession>
<evidence type="ECO:0000256" key="9">
    <source>
        <dbReference type="SAM" id="Phobius"/>
    </source>
</evidence>
<dbReference type="InterPro" id="IPR011527">
    <property type="entry name" value="ABC1_TM_dom"/>
</dbReference>
<keyword evidence="5" id="KW-0547">Nucleotide-binding</keyword>
<dbReference type="InterPro" id="IPR039421">
    <property type="entry name" value="Type_1_exporter"/>
</dbReference>
<dbReference type="InterPro" id="IPR027417">
    <property type="entry name" value="P-loop_NTPase"/>
</dbReference>
<dbReference type="GeneID" id="77010186"/>
<feature type="domain" description="ABC transmembrane type-1" evidence="11">
    <location>
        <begin position="34"/>
        <end position="315"/>
    </location>
</feature>
<dbReference type="Proteomes" id="UP000442469">
    <property type="component" value="Unassembled WGS sequence"/>
</dbReference>
<dbReference type="CDD" id="cd07346">
    <property type="entry name" value="ABC_6TM_exporters"/>
    <property type="match status" value="1"/>
</dbReference>
<evidence type="ECO:0000256" key="8">
    <source>
        <dbReference type="ARBA" id="ARBA00023136"/>
    </source>
</evidence>
<dbReference type="EMBL" id="JMQA01000052">
    <property type="protein sequence ID" value="KFM93525.1"/>
    <property type="molecule type" value="Genomic_DNA"/>
</dbReference>
<evidence type="ECO:0000256" key="6">
    <source>
        <dbReference type="ARBA" id="ARBA00022840"/>
    </source>
</evidence>
<evidence type="ECO:0000256" key="3">
    <source>
        <dbReference type="ARBA" id="ARBA00022475"/>
    </source>
</evidence>
<dbReference type="OrthoDB" id="2657866at2"/>
<feature type="transmembrane region" description="Helical" evidence="9">
    <location>
        <begin position="252"/>
        <end position="280"/>
    </location>
</feature>
<keyword evidence="3" id="KW-1003">Cell membrane</keyword>
<feature type="transmembrane region" description="Helical" evidence="9">
    <location>
        <begin position="29"/>
        <end position="49"/>
    </location>
</feature>
<evidence type="ECO:0000256" key="5">
    <source>
        <dbReference type="ARBA" id="ARBA00022741"/>
    </source>
</evidence>
<evidence type="ECO:0000256" key="7">
    <source>
        <dbReference type="ARBA" id="ARBA00022989"/>
    </source>
</evidence>
<dbReference type="FunFam" id="3.40.50.300:FF:000221">
    <property type="entry name" value="Multidrug ABC transporter ATP-binding protein"/>
    <property type="match status" value="1"/>
</dbReference>
<evidence type="ECO:0000313" key="13">
    <source>
        <dbReference type="EMBL" id="MUG22268.1"/>
    </source>
</evidence>
<keyword evidence="7 9" id="KW-1133">Transmembrane helix</keyword>
<evidence type="ECO:0000256" key="1">
    <source>
        <dbReference type="ARBA" id="ARBA00004651"/>
    </source>
</evidence>
<evidence type="ECO:0000313" key="12">
    <source>
        <dbReference type="EMBL" id="KFM93525.1"/>
    </source>
</evidence>
<dbReference type="GO" id="GO:0015421">
    <property type="term" value="F:ABC-type oligopeptide transporter activity"/>
    <property type="evidence" value="ECO:0007669"/>
    <property type="project" value="TreeGrafter"/>
</dbReference>
<dbReference type="Gene3D" id="3.40.50.300">
    <property type="entry name" value="P-loop containing nucleotide triphosphate hydrolases"/>
    <property type="match status" value="1"/>
</dbReference>
<evidence type="ECO:0000259" key="10">
    <source>
        <dbReference type="PROSITE" id="PS50893"/>
    </source>
</evidence>
<dbReference type="InterPro" id="IPR036640">
    <property type="entry name" value="ABC1_TM_sf"/>
</dbReference>
<evidence type="ECO:0000313" key="15">
    <source>
        <dbReference type="Proteomes" id="UP000442469"/>
    </source>
</evidence>
<dbReference type="PROSITE" id="PS00211">
    <property type="entry name" value="ABC_TRANSPORTER_1"/>
    <property type="match status" value="1"/>
</dbReference>
<dbReference type="Gene3D" id="1.20.1560.10">
    <property type="entry name" value="ABC transporter type 1, transmembrane domain"/>
    <property type="match status" value="1"/>
</dbReference>
<evidence type="ECO:0000313" key="14">
    <source>
        <dbReference type="Proteomes" id="UP000029278"/>
    </source>
</evidence>
<reference evidence="13 15" key="2">
    <citation type="submission" date="2019-11" db="EMBL/GenBank/DDBJ databases">
        <title>Draft genome sequences of five Paenibacillus species of dairy origin.</title>
        <authorList>
            <person name="Olajide A.M."/>
            <person name="Chen S."/>
            <person name="Lapointe G."/>
        </authorList>
    </citation>
    <scope>NUCLEOTIDE SEQUENCE [LARGE SCALE GENOMIC DNA]</scope>
    <source>
        <strain evidence="13 15">3CT49</strain>
    </source>
</reference>
<keyword evidence="14" id="KW-1185">Reference proteome</keyword>
<dbReference type="PANTHER" id="PTHR43394:SF1">
    <property type="entry name" value="ATP-BINDING CASSETTE SUB-FAMILY B MEMBER 10, MITOCHONDRIAL"/>
    <property type="match status" value="1"/>
</dbReference>
<dbReference type="InterPro" id="IPR017871">
    <property type="entry name" value="ABC_transporter-like_CS"/>
</dbReference>